<dbReference type="InterPro" id="IPR011050">
    <property type="entry name" value="Pectin_lyase_fold/virulence"/>
</dbReference>
<comment type="pathway">
    <text evidence="1">Glycan metabolism; pectin degradation; 2-dehydro-3-deoxy-D-gluconate from pectin: step 1/5.</text>
</comment>
<organism evidence="8">
    <name type="scientific">Triticum aestivum</name>
    <name type="common">Wheat</name>
    <dbReference type="NCBI Taxonomy" id="4565"/>
    <lineage>
        <taxon>Eukaryota</taxon>
        <taxon>Viridiplantae</taxon>
        <taxon>Streptophyta</taxon>
        <taxon>Embryophyta</taxon>
        <taxon>Tracheophyta</taxon>
        <taxon>Spermatophyta</taxon>
        <taxon>Magnoliopsida</taxon>
        <taxon>Liliopsida</taxon>
        <taxon>Poales</taxon>
        <taxon>Poaceae</taxon>
        <taxon>BOP clade</taxon>
        <taxon>Pooideae</taxon>
        <taxon>Triticodae</taxon>
        <taxon>Triticeae</taxon>
        <taxon>Triticinae</taxon>
        <taxon>Triticum</taxon>
    </lineage>
</organism>
<dbReference type="UniPathway" id="UPA00545">
    <property type="reaction ID" value="UER00823"/>
</dbReference>
<evidence type="ECO:0000256" key="3">
    <source>
        <dbReference type="ARBA" id="ARBA00013229"/>
    </source>
</evidence>
<dbReference type="SMR" id="A0A3B6D825"/>
<dbReference type="PANTHER" id="PTHR31321">
    <property type="entry name" value="ACYL-COA THIOESTER HYDROLASE YBHC-RELATED"/>
    <property type="match status" value="1"/>
</dbReference>
<evidence type="ECO:0000256" key="5">
    <source>
        <dbReference type="ARBA" id="ARBA00023085"/>
    </source>
</evidence>
<evidence type="ECO:0000313" key="8">
    <source>
        <dbReference type="EnsemblPlants" id="TraesCS2D02G121200.1"/>
    </source>
</evidence>
<dbReference type="Pfam" id="PF01095">
    <property type="entry name" value="Pectinesterase"/>
    <property type="match status" value="1"/>
</dbReference>
<evidence type="ECO:0000256" key="1">
    <source>
        <dbReference type="ARBA" id="ARBA00005184"/>
    </source>
</evidence>
<name>A0A3B6D825_WHEAT</name>
<comment type="similarity">
    <text evidence="2">Belongs to the pectinesterase family.</text>
</comment>
<dbReference type="GO" id="GO:0045490">
    <property type="term" value="P:pectin catabolic process"/>
    <property type="evidence" value="ECO:0000318"/>
    <property type="project" value="GO_Central"/>
</dbReference>
<dbReference type="Proteomes" id="UP000019116">
    <property type="component" value="Chromosome 2D"/>
</dbReference>
<evidence type="ECO:0000259" key="7">
    <source>
        <dbReference type="Pfam" id="PF01095"/>
    </source>
</evidence>
<dbReference type="OrthoDB" id="2019149at2759"/>
<proteinExistence type="inferred from homology"/>
<reference evidence="8" key="1">
    <citation type="submission" date="2018-08" db="EMBL/GenBank/DDBJ databases">
        <authorList>
            <person name="Rossello M."/>
        </authorList>
    </citation>
    <scope>NUCLEOTIDE SEQUENCE [LARGE SCALE GENOMIC DNA]</scope>
    <source>
        <strain evidence="8">cv. Chinese Spring</strain>
    </source>
</reference>
<dbReference type="Gramene" id="TraesWEE_scaffold_023106_01G000200.1">
    <property type="protein sequence ID" value="TraesWEE_scaffold_023106_01G000200.1"/>
    <property type="gene ID" value="TraesWEE_scaffold_023106_01G000200"/>
</dbReference>
<evidence type="ECO:0000256" key="2">
    <source>
        <dbReference type="ARBA" id="ARBA00008891"/>
    </source>
</evidence>
<dbReference type="Gramene" id="TraesCS2D02G121200.1">
    <property type="protein sequence ID" value="TraesCS2D02G121200.1"/>
    <property type="gene ID" value="TraesCS2D02G121200"/>
</dbReference>
<dbReference type="PANTHER" id="PTHR31321:SF99">
    <property type="entry name" value="PECTINESTERASE CATALYTIC DOMAIN-CONTAINING PROTEIN"/>
    <property type="match status" value="1"/>
</dbReference>
<dbReference type="Gramene" id="TraesCS2D03G0254500.1">
    <property type="protein sequence ID" value="TraesCS2D03G0254500.1.CDS"/>
    <property type="gene ID" value="TraesCS2D03G0254500"/>
</dbReference>
<dbReference type="Gene3D" id="2.160.20.10">
    <property type="entry name" value="Single-stranded right-handed beta-helix, Pectin lyase-like"/>
    <property type="match status" value="1"/>
</dbReference>
<dbReference type="AlphaFoldDB" id="A0A3B6D825"/>
<evidence type="ECO:0000256" key="6">
    <source>
        <dbReference type="SAM" id="SignalP"/>
    </source>
</evidence>
<dbReference type="EnsemblPlants" id="TraesCS2D02G121200.1">
    <property type="protein sequence ID" value="TraesCS2D02G121200.1"/>
    <property type="gene ID" value="TraesCS2D02G121200"/>
</dbReference>
<accession>A0A3B6D825</accession>
<dbReference type="OMA" id="SIGHENH"/>
<dbReference type="InterPro" id="IPR012334">
    <property type="entry name" value="Pectin_lyas_fold"/>
</dbReference>
<feature type="signal peptide" evidence="6">
    <location>
        <begin position="1"/>
        <end position="26"/>
    </location>
</feature>
<evidence type="ECO:0000256" key="4">
    <source>
        <dbReference type="ARBA" id="ARBA00022801"/>
    </source>
</evidence>
<keyword evidence="9" id="KW-1185">Reference proteome</keyword>
<dbReference type="STRING" id="4565.A0A3B6D825"/>
<dbReference type="GO" id="GO:0042545">
    <property type="term" value="P:cell wall modification"/>
    <property type="evidence" value="ECO:0007669"/>
    <property type="project" value="InterPro"/>
</dbReference>
<sequence>MECHRTVSLVVLVLVLLLHWPALSYASVPVSRTITVDSEGRGDFRSIQSAVNLVPDGNREWVRIHVRAGRYRFVFYILGSSALLQHVVSKYGYDGTCGACREKVTIPKKKGYILLEGEGHSSTEIYFDDHAHGSTAGLMRRGADAMQTSRVTQALAALVDGYRIAFHRCAFSGFEDTLCDNTGQHYFRECVIKGGVDFIFGYARSIYDGCTLVSNIPRRYGRRRAGWVTAHARVNASDPGGFVFKGGELRGTGRQYLGRAWNKYATVVYYHVNMSSVVVPQGWAPWHAGNQTNDVLFAEVGCIGPGSDMTRRVPWEKHLSEAEVEKFVDMSFIDDGWLGKQP</sequence>
<feature type="chain" id="PRO_5043172795" description="pectinesterase" evidence="6">
    <location>
        <begin position="27"/>
        <end position="342"/>
    </location>
</feature>
<dbReference type="EC" id="3.1.1.11" evidence="3"/>
<feature type="domain" description="Pectinesterase catalytic" evidence="7">
    <location>
        <begin position="98"/>
        <end position="334"/>
    </location>
</feature>
<keyword evidence="4" id="KW-0378">Hydrolase</keyword>
<evidence type="ECO:0000313" key="9">
    <source>
        <dbReference type="Proteomes" id="UP000019116"/>
    </source>
</evidence>
<dbReference type="GO" id="GO:0030599">
    <property type="term" value="F:pectinesterase activity"/>
    <property type="evidence" value="ECO:0000318"/>
    <property type="project" value="GO_Central"/>
</dbReference>
<dbReference type="SUPFAM" id="SSF51126">
    <property type="entry name" value="Pectin lyase-like"/>
    <property type="match status" value="2"/>
</dbReference>
<dbReference type="InterPro" id="IPR000070">
    <property type="entry name" value="Pectinesterase_cat"/>
</dbReference>
<reference evidence="8" key="2">
    <citation type="submission" date="2018-10" db="UniProtKB">
        <authorList>
            <consortium name="EnsemblPlants"/>
        </authorList>
    </citation>
    <scope>IDENTIFICATION</scope>
</reference>
<protein>
    <recommendedName>
        <fullName evidence="3">pectinesterase</fullName>
        <ecNumber evidence="3">3.1.1.11</ecNumber>
    </recommendedName>
</protein>
<keyword evidence="6" id="KW-0732">Signal</keyword>
<keyword evidence="5" id="KW-0063">Aspartyl esterase</keyword>